<evidence type="ECO:0000313" key="4">
    <source>
        <dbReference type="Proteomes" id="UP000008975"/>
    </source>
</evidence>
<dbReference type="KEGG" id="mts:MTES_0325"/>
<keyword evidence="3" id="KW-0808">Transferase</keyword>
<dbReference type="GO" id="GO:0008168">
    <property type="term" value="F:methyltransferase activity"/>
    <property type="evidence" value="ECO:0007669"/>
    <property type="project" value="UniProtKB-KW"/>
</dbReference>
<dbReference type="eggNOG" id="COG2226">
    <property type="taxonomic scope" value="Bacteria"/>
</dbReference>
<keyword evidence="3" id="KW-0489">Methyltransferase</keyword>
<dbReference type="PANTHER" id="PTHR42912">
    <property type="entry name" value="METHYLTRANSFERASE"/>
    <property type="match status" value="1"/>
</dbReference>
<dbReference type="PANTHER" id="PTHR42912:SF93">
    <property type="entry name" value="N6-ADENOSINE-METHYLTRANSFERASE TMT1A"/>
    <property type="match status" value="1"/>
</dbReference>
<dbReference type="SUPFAM" id="SSF53335">
    <property type="entry name" value="S-adenosyl-L-methionine-dependent methyltransferases"/>
    <property type="match status" value="1"/>
</dbReference>
<dbReference type="GO" id="GO:0032259">
    <property type="term" value="P:methylation"/>
    <property type="evidence" value="ECO:0007669"/>
    <property type="project" value="UniProtKB-KW"/>
</dbReference>
<name>E8N9P2_MICTS</name>
<dbReference type="Pfam" id="PF13649">
    <property type="entry name" value="Methyltransf_25"/>
    <property type="match status" value="1"/>
</dbReference>
<reference key="2">
    <citation type="submission" date="2011-02" db="EMBL/GenBank/DDBJ databases">
        <title>Genome sequence of Microbacterium testaceum StLB037.</title>
        <authorList>
            <person name="Morohoshi T."/>
            <person name="Wang W.Z."/>
            <person name="Someya N."/>
            <person name="Ikeda T."/>
        </authorList>
    </citation>
    <scope>NUCLEOTIDE SEQUENCE</scope>
    <source>
        <strain>StLB037</strain>
    </source>
</reference>
<dbReference type="CDD" id="cd02440">
    <property type="entry name" value="AdoMet_MTases"/>
    <property type="match status" value="1"/>
</dbReference>
<dbReference type="InterPro" id="IPR041698">
    <property type="entry name" value="Methyltransf_25"/>
</dbReference>
<dbReference type="InterPro" id="IPR050508">
    <property type="entry name" value="Methyltransf_Superfamily"/>
</dbReference>
<evidence type="ECO:0000313" key="3">
    <source>
        <dbReference type="EMBL" id="BAJ73289.1"/>
    </source>
</evidence>
<sequence>MRGPSGALDARTTKRGVSDDGGVSETDATRRFYDTIAAAYAAALPETRAEASLDLGTIAQFVADLPDGDGPIVDAGCGTGRLLTHLAALGVSPLTGVDLSPAMVAHARTAHPEVPIEVAELTALPFPDATVRGILCWYAIIHSDADDVAAICREARRVLRPGGVILLGFQAGSGNRRIERAYGHDIAMNAVLHEPAAIARTLEAEAFDVTAIAERAARGRERHAQGFVLARRR</sequence>
<protein>
    <submittedName>
        <fullName evidence="3">SAM-dependent methyltransferase</fullName>
    </submittedName>
</protein>
<dbReference type="InterPro" id="IPR029063">
    <property type="entry name" value="SAM-dependent_MTases_sf"/>
</dbReference>
<feature type="region of interest" description="Disordered" evidence="1">
    <location>
        <begin position="1"/>
        <end position="24"/>
    </location>
</feature>
<accession>E8N9P2</accession>
<dbReference type="AlphaFoldDB" id="E8N9P2"/>
<dbReference type="HOGENOM" id="CLU_060397_1_1_11"/>
<reference evidence="3 4" key="1">
    <citation type="journal article" date="2011" name="J. Bacteriol.">
        <title>Genome sequence of Microbacterium testaceum StLB037, an N-acylhomoserine lactone-degrading bacterium isolated from potato leaves.</title>
        <authorList>
            <person name="Morohoshi T."/>
            <person name="Wang W.-Z."/>
            <person name="Someya N."/>
            <person name="Ikeda T."/>
        </authorList>
    </citation>
    <scope>NUCLEOTIDE SEQUENCE [LARGE SCALE GENOMIC DNA]</scope>
    <source>
        <strain evidence="3 4">StLB037</strain>
    </source>
</reference>
<dbReference type="Proteomes" id="UP000008975">
    <property type="component" value="Chromosome"/>
</dbReference>
<dbReference type="EMBL" id="AP012052">
    <property type="protein sequence ID" value="BAJ73289.1"/>
    <property type="molecule type" value="Genomic_DNA"/>
</dbReference>
<gene>
    <name evidence="3" type="ordered locus">MTES_0325</name>
</gene>
<evidence type="ECO:0000256" key="1">
    <source>
        <dbReference type="SAM" id="MobiDB-lite"/>
    </source>
</evidence>
<dbReference type="STRING" id="979556.MTES_0325"/>
<proteinExistence type="predicted"/>
<dbReference type="Gene3D" id="3.40.50.150">
    <property type="entry name" value="Vaccinia Virus protein VP39"/>
    <property type="match status" value="1"/>
</dbReference>
<organism evidence="3 4">
    <name type="scientific">Microbacterium testaceum (strain StLB037)</name>
    <dbReference type="NCBI Taxonomy" id="979556"/>
    <lineage>
        <taxon>Bacteria</taxon>
        <taxon>Bacillati</taxon>
        <taxon>Actinomycetota</taxon>
        <taxon>Actinomycetes</taxon>
        <taxon>Micrococcales</taxon>
        <taxon>Microbacteriaceae</taxon>
        <taxon>Microbacterium</taxon>
    </lineage>
</organism>
<evidence type="ECO:0000259" key="2">
    <source>
        <dbReference type="Pfam" id="PF13649"/>
    </source>
</evidence>
<feature type="domain" description="Methyltransferase" evidence="2">
    <location>
        <begin position="72"/>
        <end position="163"/>
    </location>
</feature>